<proteinExistence type="predicted"/>
<reference evidence="2 3" key="2">
    <citation type="submission" date="2017-09" db="EMBL/GenBank/DDBJ databases">
        <title>Extensive intraspecific genome diversity in a model arbuscular mycorrhizal fungus.</title>
        <authorList>
            <person name="Chen E.C."/>
            <person name="Morin E."/>
            <person name="Beaudet D."/>
            <person name="Noel J."/>
            <person name="Ndikumana S."/>
            <person name="Charron P."/>
            <person name="St-Onge C."/>
            <person name="Giorgi J."/>
            <person name="Grigoriev I.V."/>
            <person name="Roux C."/>
            <person name="Martin F.M."/>
            <person name="Corradi N."/>
        </authorList>
    </citation>
    <scope>NUCLEOTIDE SEQUENCE [LARGE SCALE GENOMIC DNA]</scope>
    <source>
        <strain evidence="2 3">A5</strain>
    </source>
</reference>
<comment type="caution">
    <text evidence="2">The sequence shown here is derived from an EMBL/GenBank/DDBJ whole genome shotgun (WGS) entry which is preliminary data.</text>
</comment>
<gene>
    <name evidence="2" type="ORF">RhiirA5_429066</name>
</gene>
<evidence type="ECO:0000313" key="2">
    <source>
        <dbReference type="EMBL" id="PKB99860.1"/>
    </source>
</evidence>
<evidence type="ECO:0000256" key="1">
    <source>
        <dbReference type="SAM" id="MobiDB-lite"/>
    </source>
</evidence>
<accession>A0A2N0NZ59</accession>
<dbReference type="Proteomes" id="UP000232722">
    <property type="component" value="Unassembled WGS sequence"/>
</dbReference>
<feature type="compositionally biased region" description="Acidic residues" evidence="1">
    <location>
        <begin position="8"/>
        <end position="18"/>
    </location>
</feature>
<sequence length="147" mass="15937">MPNNQDVSDIDSEEEISDDQTNASEVVSAGVSISTAPIPLFYDSNSSGDSSKIGLVNLLKAEVSTSFTTSSQINKSNKFRLPISILPDDPEEKRKHIIGLVLERFSYLFLSNSGEHIDRFNLNTSTLCPLCNGDSLNCGIPIVSIKA</sequence>
<feature type="region of interest" description="Disordered" evidence="1">
    <location>
        <begin position="1"/>
        <end position="24"/>
    </location>
</feature>
<dbReference type="EMBL" id="LLXJ01002053">
    <property type="protein sequence ID" value="PKB99860.1"/>
    <property type="molecule type" value="Genomic_DNA"/>
</dbReference>
<dbReference type="VEuPathDB" id="FungiDB:FUN_020675"/>
<name>A0A2N0NZ59_9GLOM</name>
<organism evidence="2 3">
    <name type="scientific">Rhizophagus irregularis</name>
    <dbReference type="NCBI Taxonomy" id="588596"/>
    <lineage>
        <taxon>Eukaryota</taxon>
        <taxon>Fungi</taxon>
        <taxon>Fungi incertae sedis</taxon>
        <taxon>Mucoromycota</taxon>
        <taxon>Glomeromycotina</taxon>
        <taxon>Glomeromycetes</taxon>
        <taxon>Glomerales</taxon>
        <taxon>Glomeraceae</taxon>
        <taxon>Rhizophagus</taxon>
    </lineage>
</organism>
<dbReference type="AlphaFoldDB" id="A0A2N0NZ59"/>
<evidence type="ECO:0000313" key="3">
    <source>
        <dbReference type="Proteomes" id="UP000232722"/>
    </source>
</evidence>
<reference evidence="2 3" key="1">
    <citation type="submission" date="2016-04" db="EMBL/GenBank/DDBJ databases">
        <title>Genome analyses suggest a sexual origin of heterokaryosis in a supposedly ancient asexual fungus.</title>
        <authorList>
            <person name="Ropars J."/>
            <person name="Sedzielewska K."/>
            <person name="Noel J."/>
            <person name="Charron P."/>
            <person name="Farinelli L."/>
            <person name="Marton T."/>
            <person name="Kruger M."/>
            <person name="Pelin A."/>
            <person name="Brachmann A."/>
            <person name="Corradi N."/>
        </authorList>
    </citation>
    <scope>NUCLEOTIDE SEQUENCE [LARGE SCALE GENOMIC DNA]</scope>
    <source>
        <strain evidence="2 3">A5</strain>
    </source>
</reference>
<protein>
    <submittedName>
        <fullName evidence="2">Uncharacterized protein</fullName>
    </submittedName>
</protein>